<dbReference type="Pfam" id="PF07839">
    <property type="entry name" value="CaM_binding"/>
    <property type="match status" value="1"/>
</dbReference>
<comment type="caution">
    <text evidence="3">The sequence shown here is derived from an EMBL/GenBank/DDBJ whole genome shotgun (WGS) entry which is preliminary data.</text>
</comment>
<evidence type="ECO:0000259" key="2">
    <source>
        <dbReference type="SMART" id="SM01054"/>
    </source>
</evidence>
<feature type="compositionally biased region" description="Polar residues" evidence="1">
    <location>
        <begin position="133"/>
        <end position="144"/>
    </location>
</feature>
<reference evidence="3 4" key="1">
    <citation type="submission" date="2023-12" db="EMBL/GenBank/DDBJ databases">
        <title>A high-quality genome assembly for Dillenia turbinata (Dilleniales).</title>
        <authorList>
            <person name="Chanderbali A."/>
        </authorList>
    </citation>
    <scope>NUCLEOTIDE SEQUENCE [LARGE SCALE GENOMIC DNA]</scope>
    <source>
        <strain evidence="3">LSX21</strain>
        <tissue evidence="3">Leaf</tissue>
    </source>
</reference>
<evidence type="ECO:0000313" key="4">
    <source>
        <dbReference type="Proteomes" id="UP001370490"/>
    </source>
</evidence>
<accession>A0AAN8UDA3</accession>
<feature type="compositionally biased region" description="Polar residues" evidence="1">
    <location>
        <begin position="45"/>
        <end position="55"/>
    </location>
</feature>
<dbReference type="InterPro" id="IPR012417">
    <property type="entry name" value="CaM-bd_dom_pln"/>
</dbReference>
<proteinExistence type="predicted"/>
<dbReference type="EMBL" id="JBAMMX010000027">
    <property type="protein sequence ID" value="KAK6913315.1"/>
    <property type="molecule type" value="Genomic_DNA"/>
</dbReference>
<feature type="compositionally biased region" description="Acidic residues" evidence="1">
    <location>
        <begin position="364"/>
        <end position="405"/>
    </location>
</feature>
<feature type="compositionally biased region" description="Polar residues" evidence="1">
    <location>
        <begin position="103"/>
        <end position="112"/>
    </location>
</feature>
<feature type="region of interest" description="Disordered" evidence="1">
    <location>
        <begin position="340"/>
        <end position="410"/>
    </location>
</feature>
<gene>
    <name evidence="3" type="ORF">RJ641_022916</name>
</gene>
<organism evidence="3 4">
    <name type="scientific">Dillenia turbinata</name>
    <dbReference type="NCBI Taxonomy" id="194707"/>
    <lineage>
        <taxon>Eukaryota</taxon>
        <taxon>Viridiplantae</taxon>
        <taxon>Streptophyta</taxon>
        <taxon>Embryophyta</taxon>
        <taxon>Tracheophyta</taxon>
        <taxon>Spermatophyta</taxon>
        <taxon>Magnoliopsida</taxon>
        <taxon>eudicotyledons</taxon>
        <taxon>Gunneridae</taxon>
        <taxon>Pentapetalae</taxon>
        <taxon>Dilleniales</taxon>
        <taxon>Dilleniaceae</taxon>
        <taxon>Dillenia</taxon>
    </lineage>
</organism>
<dbReference type="SMART" id="SM01054">
    <property type="entry name" value="CaM_binding"/>
    <property type="match status" value="1"/>
</dbReference>
<name>A0AAN8UDA3_9MAGN</name>
<keyword evidence="4" id="KW-1185">Reference proteome</keyword>
<sequence length="538" mass="59595">MGLKKNLIWAWSNSFESDLSCGVDMAISEARTSLPGTPERRKTYGGNSRRNSIGNPTPLRSGEHASDHHLRASTGSCHDFCKYGRKHEFEAKTRNPVPKRVPTSMTDSQNSVEKFVLPERKKSTVAKGKPSTHHSVTLLEQNTVKAVKQVAAPRQAESSGKEALPKNRRSSFPAKLDNPLQPKPAIPKLSSFASPSNNKSSENKKGSESKTIRKAATVEPIKKVLGTPTTSLSPKTSLTRVASLNARKHRSVKVVSTVRNHNKVMKVKSKKSDSDEVEGKRFASTVRNNDSLLKAEAEKAEDVEVEEKTVHVIEMETGTNNLESAQSESKFSFPSVLIPSEASPESSLHPDTPSFSSQFHEYKEEEEEEEVKEDGVDGDGQEDQEESDYDTTDSYDSISEYDETDGNNGEILEVDQKNGRRKAGIAHSQNNDSAAVKLNFRRGKVVDLQSDNNGPRRLRFRQGRVLEVNPNGNVGARRTFKKTEGIEANGDEAASEKVVLRHQDMQGKKDAQGLFNNLKLICEPVLMLEDLKFTHYLV</sequence>
<dbReference type="Proteomes" id="UP001370490">
    <property type="component" value="Unassembled WGS sequence"/>
</dbReference>
<dbReference type="PANTHER" id="PTHR33349">
    <property type="entry name" value="EMB|CAB62594.1"/>
    <property type="match status" value="1"/>
</dbReference>
<dbReference type="GO" id="GO:0005516">
    <property type="term" value="F:calmodulin binding"/>
    <property type="evidence" value="ECO:0007669"/>
    <property type="project" value="InterPro"/>
</dbReference>
<feature type="region of interest" description="Disordered" evidence="1">
    <location>
        <begin position="92"/>
        <end position="220"/>
    </location>
</feature>
<feature type="compositionally biased region" description="Basic and acidic residues" evidence="1">
    <location>
        <begin position="201"/>
        <end position="211"/>
    </location>
</feature>
<evidence type="ECO:0000313" key="3">
    <source>
        <dbReference type="EMBL" id="KAK6913315.1"/>
    </source>
</evidence>
<dbReference type="AlphaFoldDB" id="A0AAN8UDA3"/>
<feature type="compositionally biased region" description="Low complexity" evidence="1">
    <location>
        <begin position="190"/>
        <end position="200"/>
    </location>
</feature>
<feature type="compositionally biased region" description="Basic and acidic residues" evidence="1">
    <location>
        <begin position="61"/>
        <end position="70"/>
    </location>
</feature>
<protein>
    <submittedName>
        <fullName evidence="3">Calmodulin-binding domain, plant</fullName>
    </submittedName>
</protein>
<dbReference type="PANTHER" id="PTHR33349:SF1">
    <property type="entry name" value="EMB|CAB62594.1"/>
    <property type="match status" value="1"/>
</dbReference>
<feature type="domain" description="Calmodulin-binding" evidence="2">
    <location>
        <begin position="434"/>
        <end position="527"/>
    </location>
</feature>
<feature type="region of interest" description="Disordered" evidence="1">
    <location>
        <begin position="32"/>
        <end position="71"/>
    </location>
</feature>
<evidence type="ECO:0000256" key="1">
    <source>
        <dbReference type="SAM" id="MobiDB-lite"/>
    </source>
</evidence>